<dbReference type="EMBL" id="LC598723">
    <property type="protein sequence ID" value="BCO38676.1"/>
    <property type="molecule type" value="mRNA"/>
</dbReference>
<proteinExistence type="evidence at transcript level"/>
<protein>
    <submittedName>
        <fullName evidence="1">Protection of telomeres homolog 1</fullName>
    </submittedName>
</protein>
<sequence>MQYTYQHIQDLVPGPTPQNFYGKIIFIKKKINQIVVLIKDETQSIYLRVIPKEDQELEFQLRQVVRVHRCKIQSILNSKEGIAQIGLFGCHLIAWSQSGKVDNPVIISSRSWTKSDEDSERLQTLRKLGKSRRKSGRKTSVDTMANKLIERREAMFADTFIKSLFNKIALSRKEHLSRNARELFYHRPGDIVETQNLLEIDDSWFNDENSEQFVQYVLNCTTCHVEYNHVEYAQNNIPTNCRFCQEAMESFHAAFRIRISIETYGVFLTIPLELIKTELDICEDWDSESNIVEEEEKVTRFKKNIQEKVRDASIVHIKGLVVFRSLELKSIDIHLSEVVFYNINI</sequence>
<accession>A0A7R7JK61</accession>
<dbReference type="OMA" id="VEMAGCH"/>
<name>A0A7R7JK61_CAEEL</name>
<gene>
    <name evidence="1" type="primary">pot-1</name>
</gene>
<evidence type="ECO:0000313" key="1">
    <source>
        <dbReference type="EMBL" id="BCO38676.1"/>
    </source>
</evidence>
<reference evidence="1" key="1">
    <citation type="journal article" date="2021" name="Elife">
        <title>Telomeric double-strand DNA-binding proteins DTN-1 and DTN-2 ensure germline immortality in Caenorhabditis elegans.</title>
        <authorList>
            <person name="Yamamoto I."/>
            <person name="Zhang K."/>
            <person name="Zhang J."/>
            <person name="Vorontsov E."/>
            <person name="Shibuya H."/>
        </authorList>
    </citation>
    <scope>NUCLEOTIDE SEQUENCE</scope>
    <source>
        <strain evidence="1">Bristol N2</strain>
    </source>
</reference>
<dbReference type="AlphaFoldDB" id="A0A7R7JK61"/>
<organism evidence="1">
    <name type="scientific">Caenorhabditis elegans</name>
    <dbReference type="NCBI Taxonomy" id="6239"/>
    <lineage>
        <taxon>Eukaryota</taxon>
        <taxon>Metazoa</taxon>
        <taxon>Ecdysozoa</taxon>
        <taxon>Nematoda</taxon>
        <taxon>Chromadorea</taxon>
        <taxon>Rhabditida</taxon>
        <taxon>Rhabditina</taxon>
        <taxon>Rhabditomorpha</taxon>
        <taxon>Rhabditoidea</taxon>
        <taxon>Rhabditidae</taxon>
        <taxon>Peloderinae</taxon>
        <taxon>Caenorhabditis</taxon>
    </lineage>
</organism>
<dbReference type="SMR" id="A0A7R7JK61"/>